<dbReference type="GO" id="GO:1901135">
    <property type="term" value="P:carbohydrate derivative metabolic process"/>
    <property type="evidence" value="ECO:0007669"/>
    <property type="project" value="InterPro"/>
</dbReference>
<protein>
    <submittedName>
        <fullName evidence="2">SIS domain-containing protein</fullName>
    </submittedName>
</protein>
<dbReference type="InterPro" id="IPR001347">
    <property type="entry name" value="SIS_dom"/>
</dbReference>
<keyword evidence="3" id="KW-1185">Reference proteome</keyword>
<dbReference type="InterPro" id="IPR046348">
    <property type="entry name" value="SIS_dom_sf"/>
</dbReference>
<dbReference type="GO" id="GO:0097367">
    <property type="term" value="F:carbohydrate derivative binding"/>
    <property type="evidence" value="ECO:0007669"/>
    <property type="project" value="InterPro"/>
</dbReference>
<dbReference type="CDD" id="cd05013">
    <property type="entry name" value="SIS_RpiR"/>
    <property type="match status" value="1"/>
</dbReference>
<feature type="domain" description="SIS" evidence="1">
    <location>
        <begin position="54"/>
        <end position="240"/>
    </location>
</feature>
<proteinExistence type="predicted"/>
<accession>A0A5N8W0X1</accession>
<organism evidence="2 3">
    <name type="scientific">Streptomyces phyllanthi</name>
    <dbReference type="NCBI Taxonomy" id="1803180"/>
    <lineage>
        <taxon>Bacteria</taxon>
        <taxon>Bacillati</taxon>
        <taxon>Actinomycetota</taxon>
        <taxon>Actinomycetes</taxon>
        <taxon>Kitasatosporales</taxon>
        <taxon>Streptomycetaceae</taxon>
        <taxon>Streptomyces</taxon>
    </lineage>
</organism>
<dbReference type="NCBIfam" id="NF002805">
    <property type="entry name" value="PRK02947.1"/>
    <property type="match status" value="1"/>
</dbReference>
<evidence type="ECO:0000313" key="3">
    <source>
        <dbReference type="Proteomes" id="UP000326979"/>
    </source>
</evidence>
<evidence type="ECO:0000259" key="1">
    <source>
        <dbReference type="PROSITE" id="PS51464"/>
    </source>
</evidence>
<gene>
    <name evidence="2" type="ORF">FNH04_11910</name>
</gene>
<dbReference type="InterPro" id="IPR035472">
    <property type="entry name" value="RpiR-like_SIS"/>
</dbReference>
<dbReference type="Gene3D" id="3.40.50.10490">
    <property type="entry name" value="Glucose-6-phosphate isomerase like protein, domain 1"/>
    <property type="match status" value="1"/>
</dbReference>
<dbReference type="PANTHER" id="PTHR30390">
    <property type="entry name" value="SEDOHEPTULOSE 7-PHOSPHATE ISOMERASE / DNAA INITIATOR-ASSOCIATING FACTOR FOR REPLICATION INITIATION"/>
    <property type="match status" value="1"/>
</dbReference>
<dbReference type="PANTHER" id="PTHR30390:SF7">
    <property type="entry name" value="PHOSPHOHEPTOSE ISOMERASE"/>
    <property type="match status" value="1"/>
</dbReference>
<dbReference type="RefSeq" id="WP_152783243.1">
    <property type="nucleotide sequence ID" value="NZ_BAABEQ010000001.1"/>
</dbReference>
<dbReference type="Pfam" id="PF13580">
    <property type="entry name" value="SIS_2"/>
    <property type="match status" value="1"/>
</dbReference>
<comment type="caution">
    <text evidence="2">The sequence shown here is derived from an EMBL/GenBank/DDBJ whole genome shotgun (WGS) entry which is preliminary data.</text>
</comment>
<dbReference type="PROSITE" id="PS51464">
    <property type="entry name" value="SIS"/>
    <property type="match status" value="1"/>
</dbReference>
<evidence type="ECO:0000313" key="2">
    <source>
        <dbReference type="EMBL" id="MPY40586.1"/>
    </source>
</evidence>
<dbReference type="OrthoDB" id="9813831at2"/>
<dbReference type="EMBL" id="VJZE01000060">
    <property type="protein sequence ID" value="MPY40586.1"/>
    <property type="molecule type" value="Genomic_DNA"/>
</dbReference>
<reference evidence="2 3" key="1">
    <citation type="submission" date="2019-07" db="EMBL/GenBank/DDBJ databases">
        <title>New species of Amycolatopsis and Streptomyces.</title>
        <authorList>
            <person name="Duangmal K."/>
            <person name="Teo W.F.A."/>
            <person name="Lipun K."/>
        </authorList>
    </citation>
    <scope>NUCLEOTIDE SEQUENCE [LARGE SCALE GENOMIC DNA]</scope>
    <source>
        <strain evidence="2 3">TISTR 2346</strain>
    </source>
</reference>
<dbReference type="Proteomes" id="UP000326979">
    <property type="component" value="Unassembled WGS sequence"/>
</dbReference>
<sequence length="271" mass="28153">MWLRWFNPPVGSVRVTVDSVDSVSAEGFARASLAVLGRVTDAARAEVRRAAELIADCVRADGVVQAFGTGHSQAVVLEVAGRAGGLVPTNRLSIADLVLYGGDDPSALDDPLLERRSGVAARIYDLAAPRPEDLFVIVSNSGVNNVIVEMALHAKDRGHRVLAVTSLTHTHAVPASHPSGRKLANIADVVLDNAAPRGDALLGLPGGGAVGALSTLTGVMLVQMAVAEAAAHLLATGDRPPVYVSANVPGGFEGNLELEKRYAGRIRRTAS</sequence>
<dbReference type="SUPFAM" id="SSF53697">
    <property type="entry name" value="SIS domain"/>
    <property type="match status" value="1"/>
</dbReference>
<dbReference type="AlphaFoldDB" id="A0A5N8W0X1"/>
<dbReference type="InterPro" id="IPR050099">
    <property type="entry name" value="SIS_GmhA/DiaA_subfam"/>
</dbReference>
<name>A0A5N8W0X1_9ACTN</name>